<keyword evidence="4" id="KW-0269">Exonuclease</keyword>
<evidence type="ECO:0000313" key="4">
    <source>
        <dbReference type="EMBL" id="CDW76131.1"/>
    </source>
</evidence>
<evidence type="ECO:0000256" key="1">
    <source>
        <dbReference type="ARBA" id="ARBA00022722"/>
    </source>
</evidence>
<dbReference type="GO" id="GO:0005634">
    <property type="term" value="C:nucleus"/>
    <property type="evidence" value="ECO:0007669"/>
    <property type="project" value="TreeGrafter"/>
</dbReference>
<dbReference type="PANTHER" id="PTHR12801">
    <property type="entry name" value="RNA EXONUCLEASE REXO1 / RECO3 FAMILY MEMBER-RELATED"/>
    <property type="match status" value="1"/>
</dbReference>
<evidence type="ECO:0000259" key="3">
    <source>
        <dbReference type="SMART" id="SM00479"/>
    </source>
</evidence>
<organism evidence="4 5">
    <name type="scientific">Stylonychia lemnae</name>
    <name type="common">Ciliate</name>
    <dbReference type="NCBI Taxonomy" id="5949"/>
    <lineage>
        <taxon>Eukaryota</taxon>
        <taxon>Sar</taxon>
        <taxon>Alveolata</taxon>
        <taxon>Ciliophora</taxon>
        <taxon>Intramacronucleata</taxon>
        <taxon>Spirotrichea</taxon>
        <taxon>Stichotrichia</taxon>
        <taxon>Sporadotrichida</taxon>
        <taxon>Oxytrichidae</taxon>
        <taxon>Stylonychinae</taxon>
        <taxon>Stylonychia</taxon>
    </lineage>
</organism>
<feature type="domain" description="Exonuclease" evidence="3">
    <location>
        <begin position="11"/>
        <end position="144"/>
    </location>
</feature>
<sequence>MDQGSLKNIPCKVTIVNEFGEVILDTLVNDNGERIRSCAMIHGIREYHLNDAPSRDPIYTHIMEICKDSIFVGHSVKYDLKVMGIANVQFIDTSTLEDQKQPQKLRALAREKLNAKIQNHLHSSVIDARASMAIFMQKKDQFAEMIQYLSFEDIEDSGSKSYKKRLNRQRKELSFLAMSQTFHGKSNQRVIPEDFKKVYFSKINDEDLYTVNLEEIKCKKNVT</sequence>
<keyword evidence="5" id="KW-1185">Reference proteome</keyword>
<accession>A0A078A1J6</accession>
<evidence type="ECO:0000256" key="2">
    <source>
        <dbReference type="ARBA" id="ARBA00022801"/>
    </source>
</evidence>
<reference evidence="4 5" key="1">
    <citation type="submission" date="2014-06" db="EMBL/GenBank/DDBJ databases">
        <authorList>
            <person name="Swart Estienne"/>
        </authorList>
    </citation>
    <scope>NUCLEOTIDE SEQUENCE [LARGE SCALE GENOMIC DNA]</scope>
    <source>
        <strain evidence="4 5">130c</strain>
    </source>
</reference>
<name>A0A078A1J6_STYLE</name>
<dbReference type="SUPFAM" id="SSF53098">
    <property type="entry name" value="Ribonuclease H-like"/>
    <property type="match status" value="1"/>
</dbReference>
<dbReference type="InterPro" id="IPR012337">
    <property type="entry name" value="RNaseH-like_sf"/>
</dbReference>
<protein>
    <submittedName>
        <fullName evidence="4">Rna exonuclease 4</fullName>
    </submittedName>
</protein>
<dbReference type="InParanoid" id="A0A078A1J6"/>
<gene>
    <name evidence="4" type="primary">Contig1463.g1597</name>
    <name evidence="4" type="ORF">STYLEM_5129</name>
</gene>
<keyword evidence="1" id="KW-0540">Nuclease</keyword>
<keyword evidence="2" id="KW-0378">Hydrolase</keyword>
<dbReference type="Pfam" id="PF00929">
    <property type="entry name" value="RNase_T"/>
    <property type="match status" value="1"/>
</dbReference>
<dbReference type="Proteomes" id="UP000039865">
    <property type="component" value="Unassembled WGS sequence"/>
</dbReference>
<dbReference type="GO" id="GO:0004527">
    <property type="term" value="F:exonuclease activity"/>
    <property type="evidence" value="ECO:0007669"/>
    <property type="project" value="UniProtKB-KW"/>
</dbReference>
<proteinExistence type="predicted"/>
<dbReference type="SMART" id="SM00479">
    <property type="entry name" value="EXOIII"/>
    <property type="match status" value="1"/>
</dbReference>
<dbReference type="Gene3D" id="3.30.420.10">
    <property type="entry name" value="Ribonuclease H-like superfamily/Ribonuclease H"/>
    <property type="match status" value="1"/>
</dbReference>
<dbReference type="GO" id="GO:0003676">
    <property type="term" value="F:nucleic acid binding"/>
    <property type="evidence" value="ECO:0007669"/>
    <property type="project" value="InterPro"/>
</dbReference>
<dbReference type="InterPro" id="IPR036397">
    <property type="entry name" value="RNaseH_sf"/>
</dbReference>
<evidence type="ECO:0000313" key="5">
    <source>
        <dbReference type="Proteomes" id="UP000039865"/>
    </source>
</evidence>
<dbReference type="InterPro" id="IPR047021">
    <property type="entry name" value="REXO1/3/4-like"/>
</dbReference>
<dbReference type="AlphaFoldDB" id="A0A078A1J6"/>
<dbReference type="EMBL" id="CCKQ01004985">
    <property type="protein sequence ID" value="CDW76131.1"/>
    <property type="molecule type" value="Genomic_DNA"/>
</dbReference>
<dbReference type="InterPro" id="IPR013520">
    <property type="entry name" value="Ribonucl_H"/>
</dbReference>
<dbReference type="OrthoDB" id="8191639at2759"/>